<keyword evidence="4" id="KW-1185">Reference proteome</keyword>
<protein>
    <submittedName>
        <fullName evidence="3">PilN domain-containing protein</fullName>
    </submittedName>
</protein>
<keyword evidence="2" id="KW-1133">Transmembrane helix</keyword>
<reference evidence="3" key="1">
    <citation type="submission" date="2020-11" db="EMBL/GenBank/DDBJ databases">
        <title>Azospira inquinata sp. nov.</title>
        <authorList>
            <person name="Moe W.M."/>
            <person name="Mikes M.C."/>
        </authorList>
    </citation>
    <scope>NUCLEOTIDE SEQUENCE</scope>
    <source>
        <strain evidence="3">Azo-3</strain>
    </source>
</reference>
<feature type="transmembrane region" description="Helical" evidence="2">
    <location>
        <begin position="20"/>
        <end position="41"/>
    </location>
</feature>
<feature type="compositionally biased region" description="Polar residues" evidence="1">
    <location>
        <begin position="233"/>
        <end position="242"/>
    </location>
</feature>
<evidence type="ECO:0000256" key="1">
    <source>
        <dbReference type="SAM" id="MobiDB-lite"/>
    </source>
</evidence>
<dbReference type="InterPro" id="IPR007813">
    <property type="entry name" value="PilN"/>
</dbReference>
<dbReference type="Proteomes" id="UP000683428">
    <property type="component" value="Chromosome"/>
</dbReference>
<dbReference type="Pfam" id="PF05137">
    <property type="entry name" value="PilN"/>
    <property type="match status" value="1"/>
</dbReference>
<dbReference type="KEGG" id="aiq:Azoinq_04720"/>
<evidence type="ECO:0000313" key="3">
    <source>
        <dbReference type="EMBL" id="QWT49911.1"/>
    </source>
</evidence>
<evidence type="ECO:0000256" key="2">
    <source>
        <dbReference type="SAM" id="Phobius"/>
    </source>
</evidence>
<sequence>MSQQVNLCNRALLPVKDWLTARNTLVAAVALAVVLFAWMGIQTYRLHRETARAQTTAAELAKQRAILDTLSKQVDDARKNPVLIQARDALQGRVDDRKQILDNLAKGSPEEGKGFSDYFRGLAKRTVSGLWLTGFTVGAGGTGIEIRGRMTDQSVLAEYIRHLEQEEVFKNIQFSALEVNTPEDADGKKEGGDSGAGTAKAGTPANYLEFVLKPVAAVPPVGDSKGGAVSAPAASTSVGGKS</sequence>
<gene>
    <name evidence="3" type="ORF">Azoinq_04720</name>
</gene>
<keyword evidence="2" id="KW-0812">Transmembrane</keyword>
<accession>A0A975SP20</accession>
<keyword evidence="2" id="KW-0472">Membrane</keyword>
<proteinExistence type="predicted"/>
<dbReference type="EMBL" id="CP064782">
    <property type="protein sequence ID" value="QWT49911.1"/>
    <property type="molecule type" value="Genomic_DNA"/>
</dbReference>
<organism evidence="3 4">
    <name type="scientific">Azospira inquinata</name>
    <dbReference type="NCBI Taxonomy" id="2785627"/>
    <lineage>
        <taxon>Bacteria</taxon>
        <taxon>Pseudomonadati</taxon>
        <taxon>Pseudomonadota</taxon>
        <taxon>Betaproteobacteria</taxon>
        <taxon>Rhodocyclales</taxon>
        <taxon>Rhodocyclaceae</taxon>
        <taxon>Azospira</taxon>
    </lineage>
</organism>
<feature type="region of interest" description="Disordered" evidence="1">
    <location>
        <begin position="220"/>
        <end position="242"/>
    </location>
</feature>
<dbReference type="AlphaFoldDB" id="A0A975SP20"/>
<evidence type="ECO:0000313" key="4">
    <source>
        <dbReference type="Proteomes" id="UP000683428"/>
    </source>
</evidence>
<name>A0A975SP20_9RHOO</name>
<dbReference type="RefSeq" id="WP_216131742.1">
    <property type="nucleotide sequence ID" value="NZ_CP064782.1"/>
</dbReference>